<evidence type="ECO:0000259" key="1">
    <source>
        <dbReference type="Pfam" id="PF03372"/>
    </source>
</evidence>
<comment type="caution">
    <text evidence="2">The sequence shown here is derived from an EMBL/GenBank/DDBJ whole genome shotgun (WGS) entry which is preliminary data.</text>
</comment>
<dbReference type="InterPro" id="IPR036691">
    <property type="entry name" value="Endo/exonu/phosph_ase_sf"/>
</dbReference>
<dbReference type="Proteomes" id="UP000478052">
    <property type="component" value="Unassembled WGS sequence"/>
</dbReference>
<sequence length="331" mass="38894">MKTKRFQRSWVELHLWNMRIVSVQKFKIKNKPRKIITVLYSNNNTTTLMDLSRKKKLKAKDIHTDWRNEVIYSIRQECMLGNITINMSDRFLNYKTKYFDFITEFVYTYNIENKSVNANLDELLIFIANNSHKNNIDVIVLTETWHDVENCNINVLGYNTLFSKKKRNQNDGIIILIKNSFKYEFFEYNFDEANKIPITLFCMYRSPSNDIHKFLTILNDILSTEKNESGFTVILGDININIIGIDNSDNEYLDMLSITPTGFNHSCIDHIFIKNNKQLKNFNAGVIQTNFSDHFSMILSMPVTETINTSKCNTINYIDFKKIDTNLKSEL</sequence>
<accession>A0A6G0VVX0</accession>
<dbReference type="InterPro" id="IPR005135">
    <property type="entry name" value="Endo/exonuclease/phosphatase"/>
</dbReference>
<dbReference type="OrthoDB" id="445826at2759"/>
<feature type="domain" description="Endonuclease/exonuclease/phosphatase" evidence="1">
    <location>
        <begin position="108"/>
        <end position="294"/>
    </location>
</feature>
<gene>
    <name evidence="2" type="ORF">FWK35_00028203</name>
</gene>
<dbReference type="Pfam" id="PF03372">
    <property type="entry name" value="Exo_endo_phos"/>
    <property type="match status" value="1"/>
</dbReference>
<organism evidence="2 3">
    <name type="scientific">Aphis craccivora</name>
    <name type="common">Cowpea aphid</name>
    <dbReference type="NCBI Taxonomy" id="307492"/>
    <lineage>
        <taxon>Eukaryota</taxon>
        <taxon>Metazoa</taxon>
        <taxon>Ecdysozoa</taxon>
        <taxon>Arthropoda</taxon>
        <taxon>Hexapoda</taxon>
        <taxon>Insecta</taxon>
        <taxon>Pterygota</taxon>
        <taxon>Neoptera</taxon>
        <taxon>Paraneoptera</taxon>
        <taxon>Hemiptera</taxon>
        <taxon>Sternorrhyncha</taxon>
        <taxon>Aphidomorpha</taxon>
        <taxon>Aphidoidea</taxon>
        <taxon>Aphididae</taxon>
        <taxon>Aphidini</taxon>
        <taxon>Aphis</taxon>
        <taxon>Aphis</taxon>
    </lineage>
</organism>
<dbReference type="SUPFAM" id="SSF56219">
    <property type="entry name" value="DNase I-like"/>
    <property type="match status" value="1"/>
</dbReference>
<keyword evidence="3" id="KW-1185">Reference proteome</keyword>
<protein>
    <submittedName>
        <fullName evidence="2">Otoferlin-like</fullName>
    </submittedName>
</protein>
<evidence type="ECO:0000313" key="3">
    <source>
        <dbReference type="Proteomes" id="UP000478052"/>
    </source>
</evidence>
<proteinExistence type="predicted"/>
<evidence type="ECO:0000313" key="2">
    <source>
        <dbReference type="EMBL" id="KAF0711370.1"/>
    </source>
</evidence>
<dbReference type="EMBL" id="VUJU01011281">
    <property type="protein sequence ID" value="KAF0711370.1"/>
    <property type="molecule type" value="Genomic_DNA"/>
</dbReference>
<dbReference type="GO" id="GO:0003824">
    <property type="term" value="F:catalytic activity"/>
    <property type="evidence" value="ECO:0007669"/>
    <property type="project" value="InterPro"/>
</dbReference>
<name>A0A6G0VVX0_APHCR</name>
<dbReference type="AlphaFoldDB" id="A0A6G0VVX0"/>
<reference evidence="2 3" key="1">
    <citation type="submission" date="2019-08" db="EMBL/GenBank/DDBJ databases">
        <title>Whole genome of Aphis craccivora.</title>
        <authorList>
            <person name="Voronova N.V."/>
            <person name="Shulinski R.S."/>
            <person name="Bandarenka Y.V."/>
            <person name="Zhorov D.G."/>
            <person name="Warner D."/>
        </authorList>
    </citation>
    <scope>NUCLEOTIDE SEQUENCE [LARGE SCALE GENOMIC DNA]</scope>
    <source>
        <strain evidence="2">180601</strain>
        <tissue evidence="2">Whole Body</tissue>
    </source>
</reference>
<dbReference type="Gene3D" id="3.60.10.10">
    <property type="entry name" value="Endonuclease/exonuclease/phosphatase"/>
    <property type="match status" value="1"/>
</dbReference>